<keyword evidence="6" id="KW-0813">Transport</keyword>
<dbReference type="Proteomes" id="UP000035088">
    <property type="component" value="Unassembled WGS sequence"/>
</dbReference>
<accession>G7GXV5</accession>
<dbReference type="EMBL" id="BAEE01000011">
    <property type="protein sequence ID" value="GAB08430.1"/>
    <property type="molecule type" value="Genomic_DNA"/>
</dbReference>
<feature type="transmembrane region" description="Helical" evidence="6">
    <location>
        <begin position="130"/>
        <end position="149"/>
    </location>
</feature>
<comment type="similarity">
    <text evidence="6">Belongs to the ABC-2 integral membrane protein family.</text>
</comment>
<keyword evidence="2 6" id="KW-0812">Transmembrane</keyword>
<keyword evidence="6" id="KW-1003">Cell membrane</keyword>
<dbReference type="PANTHER" id="PTHR43027:SF1">
    <property type="entry name" value="DOXORUBICIN RESISTANCE ABC TRANSPORTER PERMEASE PROTEIN DRRC-RELATED"/>
    <property type="match status" value="1"/>
</dbReference>
<evidence type="ECO:0000256" key="1">
    <source>
        <dbReference type="ARBA" id="ARBA00004141"/>
    </source>
</evidence>
<proteinExistence type="inferred from homology"/>
<feature type="transmembrane region" description="Helical" evidence="6">
    <location>
        <begin position="75"/>
        <end position="97"/>
    </location>
</feature>
<evidence type="ECO:0000256" key="5">
    <source>
        <dbReference type="ARBA" id="ARBA00023251"/>
    </source>
</evidence>
<organism evidence="8 9">
    <name type="scientific">Gordonia araii NBRC 100433</name>
    <dbReference type="NCBI Taxonomy" id="1073574"/>
    <lineage>
        <taxon>Bacteria</taxon>
        <taxon>Bacillati</taxon>
        <taxon>Actinomycetota</taxon>
        <taxon>Actinomycetes</taxon>
        <taxon>Mycobacteriales</taxon>
        <taxon>Gordoniaceae</taxon>
        <taxon>Gordonia</taxon>
    </lineage>
</organism>
<dbReference type="InterPro" id="IPR052902">
    <property type="entry name" value="ABC-2_transporter"/>
</dbReference>
<feature type="transmembrane region" description="Helical" evidence="6">
    <location>
        <begin position="155"/>
        <end position="182"/>
    </location>
</feature>
<keyword evidence="5" id="KW-0046">Antibiotic resistance</keyword>
<evidence type="ECO:0000256" key="2">
    <source>
        <dbReference type="ARBA" id="ARBA00022692"/>
    </source>
</evidence>
<dbReference type="RefSeq" id="WP_007320508.1">
    <property type="nucleotide sequence ID" value="NZ_BAEE01000011.1"/>
</dbReference>
<keyword evidence="4 6" id="KW-0472">Membrane</keyword>
<sequence>MTQPTSIGRVAAGPPAAPAPRGWMSQTWILTGRQVMVWLRDPFTLISALVSPLLALILFKVVLGDVIGSATGQDSAFGTVPMVILISAMFGSIAAAVRLNTERSTGLLARLATLPINRTADLSSRVAAELVRIVITTGILLVAGYAIGFRFTQGFLPVLGIFGVALLFGGMFAVLVLALAVTFPPGGPIVPLLSLLCSVLMFFNSGFAPADGYPGWLQPLVRYQPMTPAIEVMRNLAAGGPVAGNLLIVVAWAIALVAVFAYPALRGYAKAATSRN</sequence>
<dbReference type="AlphaFoldDB" id="G7GXV5"/>
<comment type="caution">
    <text evidence="8">The sequence shown here is derived from an EMBL/GenBank/DDBJ whole genome shotgun (WGS) entry which is preliminary data.</text>
</comment>
<evidence type="ECO:0000313" key="8">
    <source>
        <dbReference type="EMBL" id="GAB08430.1"/>
    </source>
</evidence>
<name>G7GXV5_9ACTN</name>
<evidence type="ECO:0000259" key="7">
    <source>
        <dbReference type="PROSITE" id="PS51012"/>
    </source>
</evidence>
<feature type="transmembrane region" description="Helical" evidence="6">
    <location>
        <begin position="189"/>
        <end position="210"/>
    </location>
</feature>
<evidence type="ECO:0000256" key="6">
    <source>
        <dbReference type="RuleBase" id="RU361157"/>
    </source>
</evidence>
<dbReference type="STRING" id="1073574.GOARA_011_00460"/>
<feature type="transmembrane region" description="Helical" evidence="6">
    <location>
        <begin position="242"/>
        <end position="265"/>
    </location>
</feature>
<gene>
    <name evidence="8" type="ORF">GOARA_011_00460</name>
</gene>
<dbReference type="InterPro" id="IPR047817">
    <property type="entry name" value="ABC2_TM_bact-type"/>
</dbReference>
<keyword evidence="3 6" id="KW-1133">Transmembrane helix</keyword>
<evidence type="ECO:0000256" key="4">
    <source>
        <dbReference type="ARBA" id="ARBA00023136"/>
    </source>
</evidence>
<dbReference type="GO" id="GO:0046677">
    <property type="term" value="P:response to antibiotic"/>
    <property type="evidence" value="ECO:0007669"/>
    <property type="project" value="UniProtKB-KW"/>
</dbReference>
<evidence type="ECO:0000256" key="3">
    <source>
        <dbReference type="ARBA" id="ARBA00022989"/>
    </source>
</evidence>
<protein>
    <recommendedName>
        <fullName evidence="6">Transport permease protein</fullName>
    </recommendedName>
</protein>
<dbReference type="GO" id="GO:0043190">
    <property type="term" value="C:ATP-binding cassette (ABC) transporter complex"/>
    <property type="evidence" value="ECO:0007669"/>
    <property type="project" value="InterPro"/>
</dbReference>
<dbReference type="OrthoDB" id="26267at2"/>
<dbReference type="PANTHER" id="PTHR43027">
    <property type="entry name" value="DOXORUBICIN RESISTANCE ABC TRANSPORTER PERMEASE PROTEIN DRRC-RELATED"/>
    <property type="match status" value="1"/>
</dbReference>
<dbReference type="InterPro" id="IPR000412">
    <property type="entry name" value="ABC_2_transport"/>
</dbReference>
<feature type="domain" description="ABC transmembrane type-2" evidence="7">
    <location>
        <begin position="43"/>
        <end position="271"/>
    </location>
</feature>
<reference evidence="8 9" key="1">
    <citation type="submission" date="2011-11" db="EMBL/GenBank/DDBJ databases">
        <title>Whole genome shotgun sequence of Gordonia araii NBRC 100433.</title>
        <authorList>
            <person name="Yoshida Y."/>
            <person name="Hosoyama A."/>
            <person name="Tsuchikane K."/>
            <person name="Katsumata H."/>
            <person name="Yamazaki S."/>
            <person name="Fujita N."/>
        </authorList>
    </citation>
    <scope>NUCLEOTIDE SEQUENCE [LARGE SCALE GENOMIC DNA]</scope>
    <source>
        <strain evidence="8 9">NBRC 100433</strain>
    </source>
</reference>
<dbReference type="GO" id="GO:0140359">
    <property type="term" value="F:ABC-type transporter activity"/>
    <property type="evidence" value="ECO:0007669"/>
    <property type="project" value="InterPro"/>
</dbReference>
<evidence type="ECO:0000313" key="9">
    <source>
        <dbReference type="Proteomes" id="UP000035088"/>
    </source>
</evidence>
<dbReference type="InterPro" id="IPR013525">
    <property type="entry name" value="ABC2_TM"/>
</dbReference>
<dbReference type="PROSITE" id="PS51012">
    <property type="entry name" value="ABC_TM2"/>
    <property type="match status" value="1"/>
</dbReference>
<dbReference type="Pfam" id="PF01061">
    <property type="entry name" value="ABC2_membrane"/>
    <property type="match status" value="1"/>
</dbReference>
<comment type="subcellular location">
    <subcellularLocation>
        <location evidence="6">Cell membrane</location>
        <topology evidence="6">Multi-pass membrane protein</topology>
    </subcellularLocation>
    <subcellularLocation>
        <location evidence="1">Membrane</location>
        <topology evidence="1">Multi-pass membrane protein</topology>
    </subcellularLocation>
</comment>
<dbReference type="PIRSF" id="PIRSF006648">
    <property type="entry name" value="DrrB"/>
    <property type="match status" value="1"/>
</dbReference>
<feature type="transmembrane region" description="Helical" evidence="6">
    <location>
        <begin position="43"/>
        <end position="63"/>
    </location>
</feature>
<keyword evidence="9" id="KW-1185">Reference proteome</keyword>